<dbReference type="AlphaFoldDB" id="A0AAV8XTD5"/>
<dbReference type="Proteomes" id="UP001162162">
    <property type="component" value="Unassembled WGS sequence"/>
</dbReference>
<name>A0AAV8XTD5_9CUCU</name>
<dbReference type="InterPro" id="IPR013098">
    <property type="entry name" value="Ig_I-set"/>
</dbReference>
<sequence length="575" mass="62921">MATFSLLMLAVAVALAAPDWTDCPAPCRCKWSSGKKTALCKEAGFIGIPGTLDGDMQVLDLSGNSISKLPKAAFKSVGLINLQRIYLKNAGVSEVHRDTFKDLIILVEVDLSHNQITSLHPDTFRGNERLRELYLNGNPLRQLIRAQFPPLPHLRTLELEDCSLEFINKEAFIHLTALETLKLKYNLLQNLSEAAFMNFGRLKTLSLDGNPWRCDCELRGFRDWFLASKLHSVSLTCSQPDALSDRLWEDVPSEEFACSPQVFVHPQQQVQAEAGGNVSFSCHVMGDPEPQVSWYYEGYLINHTSSKVEAEEGLLDKWANISVYNVSDADVGLYTCVAKNILDSASANVSLVLPEVVTATTLSKSDTTIVWWGLVIVSVAVGFSGVIAMIAVCCVRGRNANQMRNMKASVSFTDQEKKLLDVSIATTTDRGTGSCEALGPELELMDPPVHITIEREPLPLAVFPPPPEFSGSVLPPGAYGNIFISVSVSRDPSLDVSRCPDLLDLSHRPKPVYHGMATLPRRPHAVPQYDNMGPRVTAGGSSTLSLPDTAAPVVTELPRPPPTPYVPLTPEFVSL</sequence>
<dbReference type="EMBL" id="JAPWTK010000335">
    <property type="protein sequence ID" value="KAJ8942260.1"/>
    <property type="molecule type" value="Genomic_DNA"/>
</dbReference>
<dbReference type="PANTHER" id="PTHR24366">
    <property type="entry name" value="IG(IMMUNOGLOBULIN) AND LRR(LEUCINE RICH REPEAT) DOMAINS"/>
    <property type="match status" value="1"/>
</dbReference>
<dbReference type="PANTHER" id="PTHR24366:SF87">
    <property type="entry name" value="KEKKON 6, ISOFORM B"/>
    <property type="match status" value="1"/>
</dbReference>
<keyword evidence="5" id="KW-0325">Glycoprotein</keyword>
<dbReference type="InterPro" id="IPR003598">
    <property type="entry name" value="Ig_sub2"/>
</dbReference>
<dbReference type="InterPro" id="IPR007110">
    <property type="entry name" value="Ig-like_dom"/>
</dbReference>
<keyword evidence="11" id="KW-1185">Reference proteome</keyword>
<dbReference type="Pfam" id="PF07679">
    <property type="entry name" value="I-set"/>
    <property type="match status" value="1"/>
</dbReference>
<dbReference type="GO" id="GO:0071944">
    <property type="term" value="C:cell periphery"/>
    <property type="evidence" value="ECO:0007669"/>
    <property type="project" value="UniProtKB-ARBA"/>
</dbReference>
<dbReference type="Gene3D" id="2.60.40.10">
    <property type="entry name" value="Immunoglobulins"/>
    <property type="match status" value="1"/>
</dbReference>
<dbReference type="InterPro" id="IPR036179">
    <property type="entry name" value="Ig-like_dom_sf"/>
</dbReference>
<feature type="domain" description="Ig-like" evidence="9">
    <location>
        <begin position="260"/>
        <end position="350"/>
    </location>
</feature>
<dbReference type="SUPFAM" id="SSF52058">
    <property type="entry name" value="L domain-like"/>
    <property type="match status" value="1"/>
</dbReference>
<dbReference type="SUPFAM" id="SSF48726">
    <property type="entry name" value="Immunoglobulin"/>
    <property type="match status" value="1"/>
</dbReference>
<dbReference type="SMART" id="SM00369">
    <property type="entry name" value="LRR_TYP"/>
    <property type="match status" value="6"/>
</dbReference>
<dbReference type="InterPro" id="IPR001611">
    <property type="entry name" value="Leu-rich_rpt"/>
</dbReference>
<dbReference type="SMART" id="SM00082">
    <property type="entry name" value="LRRCT"/>
    <property type="match status" value="1"/>
</dbReference>
<dbReference type="PROSITE" id="PS50835">
    <property type="entry name" value="IG_LIKE"/>
    <property type="match status" value="1"/>
</dbReference>
<keyword evidence="3" id="KW-0677">Repeat</keyword>
<dbReference type="Gene3D" id="3.80.10.10">
    <property type="entry name" value="Ribonuclease Inhibitor"/>
    <property type="match status" value="2"/>
</dbReference>
<keyword evidence="4" id="KW-1015">Disulfide bond</keyword>
<evidence type="ECO:0000259" key="9">
    <source>
        <dbReference type="PROSITE" id="PS50835"/>
    </source>
</evidence>
<dbReference type="InterPro" id="IPR003599">
    <property type="entry name" value="Ig_sub"/>
</dbReference>
<keyword evidence="2 8" id="KW-0732">Signal</keyword>
<dbReference type="InterPro" id="IPR000483">
    <property type="entry name" value="Cys-rich_flank_reg_C"/>
</dbReference>
<keyword evidence="1" id="KW-0433">Leucine-rich repeat</keyword>
<feature type="signal peptide" evidence="8">
    <location>
        <begin position="1"/>
        <end position="16"/>
    </location>
</feature>
<dbReference type="InterPro" id="IPR032675">
    <property type="entry name" value="LRR_dom_sf"/>
</dbReference>
<keyword evidence="6" id="KW-0393">Immunoglobulin domain</keyword>
<comment type="caution">
    <text evidence="10">The sequence shown here is derived from an EMBL/GenBank/DDBJ whole genome shotgun (WGS) entry which is preliminary data.</text>
</comment>
<proteinExistence type="predicted"/>
<evidence type="ECO:0000313" key="11">
    <source>
        <dbReference type="Proteomes" id="UP001162162"/>
    </source>
</evidence>
<evidence type="ECO:0000313" key="10">
    <source>
        <dbReference type="EMBL" id="KAJ8942260.1"/>
    </source>
</evidence>
<keyword evidence="7" id="KW-0812">Transmembrane</keyword>
<reference evidence="10" key="1">
    <citation type="journal article" date="2023" name="Insect Mol. Biol.">
        <title>Genome sequencing provides insights into the evolution of gene families encoding plant cell wall-degrading enzymes in longhorned beetles.</title>
        <authorList>
            <person name="Shin N.R."/>
            <person name="Okamura Y."/>
            <person name="Kirsch R."/>
            <person name="Pauchet Y."/>
        </authorList>
    </citation>
    <scope>NUCLEOTIDE SEQUENCE</scope>
    <source>
        <strain evidence="10">AMC_N1</strain>
    </source>
</reference>
<evidence type="ECO:0000256" key="1">
    <source>
        <dbReference type="ARBA" id="ARBA00022614"/>
    </source>
</evidence>
<dbReference type="InterPro" id="IPR003591">
    <property type="entry name" value="Leu-rich_rpt_typical-subtyp"/>
</dbReference>
<evidence type="ECO:0000256" key="7">
    <source>
        <dbReference type="SAM" id="Phobius"/>
    </source>
</evidence>
<dbReference type="FunFam" id="2.60.40.10:FF:000032">
    <property type="entry name" value="palladin isoform X1"/>
    <property type="match status" value="1"/>
</dbReference>
<evidence type="ECO:0000256" key="2">
    <source>
        <dbReference type="ARBA" id="ARBA00022729"/>
    </source>
</evidence>
<keyword evidence="7" id="KW-0472">Membrane</keyword>
<gene>
    <name evidence="10" type="ORF">NQ318_008004</name>
</gene>
<evidence type="ECO:0000256" key="6">
    <source>
        <dbReference type="ARBA" id="ARBA00023319"/>
    </source>
</evidence>
<evidence type="ECO:0000256" key="8">
    <source>
        <dbReference type="SAM" id="SignalP"/>
    </source>
</evidence>
<accession>A0AAV8XTD5</accession>
<keyword evidence="7" id="KW-1133">Transmembrane helix</keyword>
<protein>
    <recommendedName>
        <fullName evidence="9">Ig-like domain-containing protein</fullName>
    </recommendedName>
</protein>
<evidence type="ECO:0000256" key="5">
    <source>
        <dbReference type="ARBA" id="ARBA00023180"/>
    </source>
</evidence>
<evidence type="ECO:0000256" key="3">
    <source>
        <dbReference type="ARBA" id="ARBA00022737"/>
    </source>
</evidence>
<dbReference type="FunFam" id="3.80.10.10:FF:000082">
    <property type="entry name" value="Leucine-rich repeat-containing 24"/>
    <property type="match status" value="1"/>
</dbReference>
<feature type="transmembrane region" description="Helical" evidence="7">
    <location>
        <begin position="369"/>
        <end position="395"/>
    </location>
</feature>
<dbReference type="SMART" id="SM00409">
    <property type="entry name" value="IG"/>
    <property type="match status" value="1"/>
</dbReference>
<organism evidence="10 11">
    <name type="scientific">Aromia moschata</name>
    <dbReference type="NCBI Taxonomy" id="1265417"/>
    <lineage>
        <taxon>Eukaryota</taxon>
        <taxon>Metazoa</taxon>
        <taxon>Ecdysozoa</taxon>
        <taxon>Arthropoda</taxon>
        <taxon>Hexapoda</taxon>
        <taxon>Insecta</taxon>
        <taxon>Pterygota</taxon>
        <taxon>Neoptera</taxon>
        <taxon>Endopterygota</taxon>
        <taxon>Coleoptera</taxon>
        <taxon>Polyphaga</taxon>
        <taxon>Cucujiformia</taxon>
        <taxon>Chrysomeloidea</taxon>
        <taxon>Cerambycidae</taxon>
        <taxon>Cerambycinae</taxon>
        <taxon>Callichromatini</taxon>
        <taxon>Aromia</taxon>
    </lineage>
</organism>
<dbReference type="InterPro" id="IPR013783">
    <property type="entry name" value="Ig-like_fold"/>
</dbReference>
<feature type="chain" id="PRO_5043698396" description="Ig-like domain-containing protein" evidence="8">
    <location>
        <begin position="17"/>
        <end position="575"/>
    </location>
</feature>
<dbReference type="Pfam" id="PF13855">
    <property type="entry name" value="LRR_8"/>
    <property type="match status" value="2"/>
</dbReference>
<dbReference type="SMART" id="SM00408">
    <property type="entry name" value="IGc2"/>
    <property type="match status" value="1"/>
</dbReference>
<evidence type="ECO:0000256" key="4">
    <source>
        <dbReference type="ARBA" id="ARBA00023157"/>
    </source>
</evidence>